<reference evidence="2 3" key="1">
    <citation type="submission" date="2015-12" db="EMBL/GenBank/DDBJ databases">
        <title>The genome of Folsomia candida.</title>
        <authorList>
            <person name="Faddeeva A."/>
            <person name="Derks M.F."/>
            <person name="Anvar Y."/>
            <person name="Smit S."/>
            <person name="Van Straalen N."/>
            <person name="Roelofs D."/>
        </authorList>
    </citation>
    <scope>NUCLEOTIDE SEQUENCE [LARGE SCALE GENOMIC DNA]</scope>
    <source>
        <strain evidence="2 3">VU population</strain>
        <tissue evidence="2">Whole body</tissue>
    </source>
</reference>
<sequence length="401" mass="44909">MSTDLLWQAFSYHARYFPSGGIFPIGLNPTKRVMYCNGGRKVWISVATILTAFSNFVLVPAYLLTFRAFPPPGDNYSVTLLHVAFGIIVHSFTIVIYIFIWLYHSDTVKGFNNIVGMEAVVKSEFFSSSKRLKDAKIHSDLPGQLISKFVLFTSGFQYVAALFVVLTNVDPLYFLLTNFFPGDTPLSLISYVIRIPVVILSSFEFVRIVTLLLMYFTIQLQVISSVVDQFHSIRGRMILPWGNVRLRALYVGLGIAIEFSSGVQGPTTAALMALSQMLAAICIIATIRMRGVIPMPLYLIFPTIAVFVPILVLMLLPRASNCYDKSVILLLSWRDVTSWDCARKGGMCESRARKKATGALRPYRVYASMAGVKLYMMKRSTKATFLHSCMDATVTGFFTFQ</sequence>
<protein>
    <submittedName>
        <fullName evidence="2">Uncharacterized protein</fullName>
    </submittedName>
</protein>
<feature type="transmembrane region" description="Helical" evidence="1">
    <location>
        <begin position="189"/>
        <end position="216"/>
    </location>
</feature>
<dbReference type="Proteomes" id="UP000198287">
    <property type="component" value="Unassembled WGS sequence"/>
</dbReference>
<comment type="caution">
    <text evidence="2">The sequence shown here is derived from an EMBL/GenBank/DDBJ whole genome shotgun (WGS) entry which is preliminary data.</text>
</comment>
<feature type="transmembrane region" description="Helical" evidence="1">
    <location>
        <begin position="42"/>
        <end position="63"/>
    </location>
</feature>
<accession>A0A226D257</accession>
<name>A0A226D257_FOLCA</name>
<keyword evidence="1" id="KW-1133">Transmembrane helix</keyword>
<proteinExistence type="predicted"/>
<evidence type="ECO:0000313" key="3">
    <source>
        <dbReference type="Proteomes" id="UP000198287"/>
    </source>
</evidence>
<evidence type="ECO:0000256" key="1">
    <source>
        <dbReference type="SAM" id="Phobius"/>
    </source>
</evidence>
<organism evidence="2 3">
    <name type="scientific">Folsomia candida</name>
    <name type="common">Springtail</name>
    <dbReference type="NCBI Taxonomy" id="158441"/>
    <lineage>
        <taxon>Eukaryota</taxon>
        <taxon>Metazoa</taxon>
        <taxon>Ecdysozoa</taxon>
        <taxon>Arthropoda</taxon>
        <taxon>Hexapoda</taxon>
        <taxon>Collembola</taxon>
        <taxon>Entomobryomorpha</taxon>
        <taxon>Isotomoidea</taxon>
        <taxon>Isotomidae</taxon>
        <taxon>Proisotominae</taxon>
        <taxon>Folsomia</taxon>
    </lineage>
</organism>
<gene>
    <name evidence="2" type="ORF">Fcan01_26391</name>
</gene>
<keyword evidence="1" id="KW-0812">Transmembrane</keyword>
<dbReference type="EMBL" id="LNIX01000043">
    <property type="protein sequence ID" value="OXA38807.1"/>
    <property type="molecule type" value="Genomic_DNA"/>
</dbReference>
<feature type="transmembrane region" description="Helical" evidence="1">
    <location>
        <begin position="83"/>
        <end position="103"/>
    </location>
</feature>
<feature type="transmembrane region" description="Helical" evidence="1">
    <location>
        <begin position="149"/>
        <end position="169"/>
    </location>
</feature>
<evidence type="ECO:0000313" key="2">
    <source>
        <dbReference type="EMBL" id="OXA38807.1"/>
    </source>
</evidence>
<feature type="transmembrane region" description="Helical" evidence="1">
    <location>
        <begin position="269"/>
        <end position="287"/>
    </location>
</feature>
<keyword evidence="3" id="KW-1185">Reference proteome</keyword>
<dbReference type="AlphaFoldDB" id="A0A226D257"/>
<feature type="transmembrane region" description="Helical" evidence="1">
    <location>
        <begin position="299"/>
        <end position="316"/>
    </location>
</feature>
<keyword evidence="1" id="KW-0472">Membrane</keyword>